<dbReference type="GeneID" id="10508415"/>
<dbReference type="VEuPathDB" id="AmoebaDB:DICPUDRAFT_92885"/>
<reference evidence="2" key="1">
    <citation type="journal article" date="2011" name="Genome Biol.">
        <title>Comparative genomics of the social amoebae Dictyostelium discoideum and Dictyostelium purpureum.</title>
        <authorList>
            <consortium name="US DOE Joint Genome Institute (JGI-PGF)"/>
            <person name="Sucgang R."/>
            <person name="Kuo A."/>
            <person name="Tian X."/>
            <person name="Salerno W."/>
            <person name="Parikh A."/>
            <person name="Feasley C.L."/>
            <person name="Dalin E."/>
            <person name="Tu H."/>
            <person name="Huang E."/>
            <person name="Barry K."/>
            <person name="Lindquist E."/>
            <person name="Shapiro H."/>
            <person name="Bruce D."/>
            <person name="Schmutz J."/>
            <person name="Salamov A."/>
            <person name="Fey P."/>
            <person name="Gaudet P."/>
            <person name="Anjard C."/>
            <person name="Babu M.M."/>
            <person name="Basu S."/>
            <person name="Bushmanova Y."/>
            <person name="van der Wel H."/>
            <person name="Katoh-Kurasawa M."/>
            <person name="Dinh C."/>
            <person name="Coutinho P.M."/>
            <person name="Saito T."/>
            <person name="Elias M."/>
            <person name="Schaap P."/>
            <person name="Kay R.R."/>
            <person name="Henrissat B."/>
            <person name="Eichinger L."/>
            <person name="Rivero F."/>
            <person name="Putnam N.H."/>
            <person name="West C.M."/>
            <person name="Loomis W.F."/>
            <person name="Chisholm R.L."/>
            <person name="Shaulsky G."/>
            <person name="Strassmann J.E."/>
            <person name="Queller D.C."/>
            <person name="Kuspa A."/>
            <person name="Grigoriev I.V."/>
        </authorList>
    </citation>
    <scope>NUCLEOTIDE SEQUENCE [LARGE SCALE GENOMIC DNA]</scope>
    <source>
        <strain evidence="2">QSDP1</strain>
    </source>
</reference>
<protein>
    <submittedName>
        <fullName evidence="1">Uncharacterized protein</fullName>
    </submittedName>
</protein>
<keyword evidence="2" id="KW-1185">Reference proteome</keyword>
<dbReference type="Proteomes" id="UP000001064">
    <property type="component" value="Unassembled WGS sequence"/>
</dbReference>
<accession>F0ZYP7</accession>
<organism evidence="1 2">
    <name type="scientific">Dictyostelium purpureum</name>
    <name type="common">Slime mold</name>
    <dbReference type="NCBI Taxonomy" id="5786"/>
    <lineage>
        <taxon>Eukaryota</taxon>
        <taxon>Amoebozoa</taxon>
        <taxon>Evosea</taxon>
        <taxon>Eumycetozoa</taxon>
        <taxon>Dictyostelia</taxon>
        <taxon>Dictyosteliales</taxon>
        <taxon>Dictyosteliaceae</taxon>
        <taxon>Dictyostelium</taxon>
    </lineage>
</organism>
<dbReference type="KEGG" id="dpp:DICPUDRAFT_92885"/>
<name>F0ZYP7_DICPU</name>
<dbReference type="RefSeq" id="XP_003292542.1">
    <property type="nucleotide sequence ID" value="XM_003292494.1"/>
</dbReference>
<dbReference type="InParanoid" id="F0ZYP7"/>
<evidence type="ECO:0000313" key="2">
    <source>
        <dbReference type="Proteomes" id="UP000001064"/>
    </source>
</evidence>
<proteinExistence type="predicted"/>
<gene>
    <name evidence="1" type="ORF">DICPUDRAFT_92885</name>
</gene>
<dbReference type="EMBL" id="GL871289">
    <property type="protein sequence ID" value="EGC30939.1"/>
    <property type="molecule type" value="Genomic_DNA"/>
</dbReference>
<evidence type="ECO:0000313" key="1">
    <source>
        <dbReference type="EMBL" id="EGC30939.1"/>
    </source>
</evidence>
<sequence length="57" mass="6730">MEKILRTKQLFESQRNRSIFVVDPRNLDNELPTEMMLQAEQLRKLEIFDSKGSFGNS</sequence>
<dbReference type="AlphaFoldDB" id="F0ZYP7"/>